<name>A0A8A4U3A9_SULCO</name>
<keyword evidence="7" id="KW-1185">Reference proteome</keyword>
<protein>
    <recommendedName>
        <fullName evidence="5">Probable membrane transporter protein</fullName>
    </recommendedName>
</protein>
<evidence type="ECO:0000256" key="3">
    <source>
        <dbReference type="ARBA" id="ARBA00022989"/>
    </source>
</evidence>
<evidence type="ECO:0000256" key="1">
    <source>
        <dbReference type="ARBA" id="ARBA00004141"/>
    </source>
</evidence>
<comment type="subcellular location">
    <subcellularLocation>
        <location evidence="5">Cell membrane</location>
        <topology evidence="5">Multi-pass membrane protein</topology>
    </subcellularLocation>
    <subcellularLocation>
        <location evidence="1">Membrane</location>
        <topology evidence="1">Multi-pass membrane protein</topology>
    </subcellularLocation>
</comment>
<evidence type="ECO:0000313" key="7">
    <source>
        <dbReference type="Proteomes" id="UP000663929"/>
    </source>
</evidence>
<evidence type="ECO:0000313" key="6">
    <source>
        <dbReference type="EMBL" id="QTD53225.1"/>
    </source>
</evidence>
<dbReference type="KEGG" id="scor:J3U87_12280"/>
<evidence type="ECO:0000256" key="5">
    <source>
        <dbReference type="RuleBase" id="RU363041"/>
    </source>
</evidence>
<dbReference type="InterPro" id="IPR002781">
    <property type="entry name" value="TM_pro_TauE-like"/>
</dbReference>
<gene>
    <name evidence="6" type="ORF">J3U87_12280</name>
</gene>
<reference evidence="6" key="1">
    <citation type="submission" date="2021-03" db="EMBL/GenBank/DDBJ databases">
        <title>Acanthopleuribacteraceae sp. M133.</title>
        <authorList>
            <person name="Wang G."/>
        </authorList>
    </citation>
    <scope>NUCLEOTIDE SEQUENCE</scope>
    <source>
        <strain evidence="6">M133</strain>
    </source>
</reference>
<feature type="transmembrane region" description="Helical" evidence="5">
    <location>
        <begin position="122"/>
        <end position="144"/>
    </location>
</feature>
<dbReference type="RefSeq" id="WP_237383325.1">
    <property type="nucleotide sequence ID" value="NZ_CP071793.1"/>
</dbReference>
<feature type="transmembrane region" description="Helical" evidence="5">
    <location>
        <begin position="190"/>
        <end position="213"/>
    </location>
</feature>
<sequence length="246" mass="26449">MWLFFGLLLAVLLTSILSGVLGMGGGMILIGVFAMLLPVPAAMVLHGVTQTGANGTRTWLFRQHIYRPTLAPFFAGMAISAATVIASGLVLDKSTLFLVLGAIPFLNLLPKMPQLDFTRPGHAFLCGLCVTFAQMTAGVSGPLLDVFFLDTKLDRFQVIGTKSFTQMLGHLLKIGYFGAVMWRAGSEAELPIWIFPGVVLVGMTGTIIGRKLLEFLNEARFRQACSWTVLTIGGVYLARGIGPLLG</sequence>
<feature type="transmembrane region" description="Helical" evidence="5">
    <location>
        <begin position="94"/>
        <end position="110"/>
    </location>
</feature>
<organism evidence="6 7">
    <name type="scientific">Sulfidibacter corallicola</name>
    <dbReference type="NCBI Taxonomy" id="2818388"/>
    <lineage>
        <taxon>Bacteria</taxon>
        <taxon>Pseudomonadati</taxon>
        <taxon>Acidobacteriota</taxon>
        <taxon>Holophagae</taxon>
        <taxon>Acanthopleuribacterales</taxon>
        <taxon>Acanthopleuribacteraceae</taxon>
        <taxon>Sulfidibacter</taxon>
    </lineage>
</organism>
<keyword evidence="3 5" id="KW-1133">Transmembrane helix</keyword>
<keyword evidence="5" id="KW-1003">Cell membrane</keyword>
<dbReference type="Pfam" id="PF01925">
    <property type="entry name" value="TauE"/>
    <property type="match status" value="1"/>
</dbReference>
<dbReference type="EMBL" id="CP071793">
    <property type="protein sequence ID" value="QTD53225.1"/>
    <property type="molecule type" value="Genomic_DNA"/>
</dbReference>
<feature type="transmembrane region" description="Helical" evidence="5">
    <location>
        <begin position="28"/>
        <end position="48"/>
    </location>
</feature>
<dbReference type="GO" id="GO:0005886">
    <property type="term" value="C:plasma membrane"/>
    <property type="evidence" value="ECO:0007669"/>
    <property type="project" value="UniProtKB-SubCell"/>
</dbReference>
<evidence type="ECO:0000256" key="2">
    <source>
        <dbReference type="ARBA" id="ARBA00022692"/>
    </source>
</evidence>
<evidence type="ECO:0000256" key="4">
    <source>
        <dbReference type="ARBA" id="ARBA00023136"/>
    </source>
</evidence>
<feature type="transmembrane region" description="Helical" evidence="5">
    <location>
        <begin position="69"/>
        <end position="88"/>
    </location>
</feature>
<dbReference type="Proteomes" id="UP000663929">
    <property type="component" value="Chromosome"/>
</dbReference>
<accession>A0A8A4U3A9</accession>
<keyword evidence="4 5" id="KW-0472">Membrane</keyword>
<keyword evidence="2 5" id="KW-0812">Transmembrane</keyword>
<dbReference type="AlphaFoldDB" id="A0A8A4U3A9"/>
<proteinExistence type="inferred from homology"/>
<comment type="similarity">
    <text evidence="5">Belongs to the 4-toluene sulfonate uptake permease (TSUP) (TC 2.A.102) family.</text>
</comment>